<comment type="caution">
    <text evidence="9">Lacks conserved residue(s) required for the propagation of feature annotation.</text>
</comment>
<comment type="subcellular location">
    <subcellularLocation>
        <location evidence="2">Golgi apparatus</location>
    </subcellularLocation>
    <subcellularLocation>
        <location evidence="1">Membrane</location>
        <topology evidence="1">Multi-pass membrane protein</topology>
    </subcellularLocation>
</comment>
<evidence type="ECO:0000256" key="6">
    <source>
        <dbReference type="ARBA" id="ARBA00022989"/>
    </source>
</evidence>
<dbReference type="Proteomes" id="UP000605846">
    <property type="component" value="Unassembled WGS sequence"/>
</dbReference>
<organism evidence="10 11">
    <name type="scientific">Apophysomyces ossiformis</name>
    <dbReference type="NCBI Taxonomy" id="679940"/>
    <lineage>
        <taxon>Eukaryota</taxon>
        <taxon>Fungi</taxon>
        <taxon>Fungi incertae sedis</taxon>
        <taxon>Mucoromycota</taxon>
        <taxon>Mucoromycotina</taxon>
        <taxon>Mucoromycetes</taxon>
        <taxon>Mucorales</taxon>
        <taxon>Mucorineae</taxon>
        <taxon>Mucoraceae</taxon>
        <taxon>Apophysomyces</taxon>
    </lineage>
</organism>
<gene>
    <name evidence="10" type="primary">TM9SF4</name>
    <name evidence="10" type="ORF">EC973_001719</name>
</gene>
<dbReference type="GO" id="GO:0005794">
    <property type="term" value="C:Golgi apparatus"/>
    <property type="evidence" value="ECO:0007669"/>
    <property type="project" value="UniProtKB-SubCell"/>
</dbReference>
<dbReference type="InterPro" id="IPR004240">
    <property type="entry name" value="EMP70"/>
</dbReference>
<evidence type="ECO:0000256" key="2">
    <source>
        <dbReference type="ARBA" id="ARBA00004555"/>
    </source>
</evidence>
<dbReference type="EMBL" id="JABAYA010000141">
    <property type="protein sequence ID" value="KAF7723743.1"/>
    <property type="molecule type" value="Genomic_DNA"/>
</dbReference>
<name>A0A8H7BHL2_9FUNG</name>
<keyword evidence="5" id="KW-0732">Signal</keyword>
<keyword evidence="8 9" id="KW-0472">Membrane</keyword>
<keyword evidence="4 9" id="KW-0812">Transmembrane</keyword>
<evidence type="ECO:0000256" key="5">
    <source>
        <dbReference type="ARBA" id="ARBA00022729"/>
    </source>
</evidence>
<accession>A0A8H7BHL2</accession>
<reference evidence="10" key="1">
    <citation type="submission" date="2020-01" db="EMBL/GenBank/DDBJ databases">
        <title>Genome Sequencing of Three Apophysomyces-Like Fungal Strains Confirms a Novel Fungal Genus in the Mucoromycota with divergent Burkholderia-like Endosymbiotic Bacteria.</title>
        <authorList>
            <person name="Stajich J.E."/>
            <person name="Macias A.M."/>
            <person name="Carter-House D."/>
            <person name="Lovett B."/>
            <person name="Kasson L.R."/>
            <person name="Berry K."/>
            <person name="Grigoriev I."/>
            <person name="Chang Y."/>
            <person name="Spatafora J."/>
            <person name="Kasson M.T."/>
        </authorList>
    </citation>
    <scope>NUCLEOTIDE SEQUENCE</scope>
    <source>
        <strain evidence="10">NRRL A-21654</strain>
    </source>
</reference>
<evidence type="ECO:0000256" key="9">
    <source>
        <dbReference type="RuleBase" id="RU363079"/>
    </source>
</evidence>
<evidence type="ECO:0000256" key="7">
    <source>
        <dbReference type="ARBA" id="ARBA00023034"/>
    </source>
</evidence>
<comment type="caution">
    <text evidence="10">The sequence shown here is derived from an EMBL/GenBank/DDBJ whole genome shotgun (WGS) entry which is preliminary data.</text>
</comment>
<feature type="transmembrane region" description="Helical" evidence="9">
    <location>
        <begin position="367"/>
        <end position="388"/>
    </location>
</feature>
<dbReference type="AlphaFoldDB" id="A0A8H7BHL2"/>
<evidence type="ECO:0000256" key="4">
    <source>
        <dbReference type="ARBA" id="ARBA00022692"/>
    </source>
</evidence>
<keyword evidence="6 9" id="KW-1133">Transmembrane helix</keyword>
<evidence type="ECO:0000256" key="1">
    <source>
        <dbReference type="ARBA" id="ARBA00004141"/>
    </source>
</evidence>
<dbReference type="PANTHER" id="PTHR10766:SF55">
    <property type="entry name" value="TRANSMEMBRANE 9 SUPERFAMILY MEMBER 4"/>
    <property type="match status" value="1"/>
</dbReference>
<proteinExistence type="inferred from homology"/>
<protein>
    <recommendedName>
        <fullName evidence="9">Transmembrane 9 superfamily member</fullName>
    </recommendedName>
</protein>
<comment type="similarity">
    <text evidence="3 9">Belongs to the nonaspanin (TM9SF) (TC 9.A.2) family.</text>
</comment>
<sequence>MISCTVHVASAWLVFISSYLSSCAAFNLPGIGPRGFEQNEKVPLLVNKVFSHYTQLPYSYGDLPFVCKPKPVDWSLNLGQVLQGDRLMDSGYEIRMGQNKSCLTACEVDLTEEQSNYASELARKAYHVEWSVDNLPGLALPSFFGNSNGTVMFWTPHISQFPIGGIGYRIVRTENPYGLISYESQDEVPYIYNHMDLHFLYERSKTDTNKNYIVGFMAAFSSYDTPSDCGKQAVNAMTQEVGNGEDNTYGFGMKEIGKGPTTVTYTYSVQWAEATDVTWAHRWDLYSRSRVSYWRRAEDLIMPVLIALVLTGMVNTILIQTLKKDISNYNSDDLRVEMALGDESTGWKLVLGDVFRPPPWASLLPPLLGSGVQFLVMLCGTIGICYIYQAMTDKYFEN</sequence>
<dbReference type="OrthoDB" id="2280278at2759"/>
<evidence type="ECO:0000313" key="11">
    <source>
        <dbReference type="Proteomes" id="UP000605846"/>
    </source>
</evidence>
<dbReference type="GO" id="GO:0016020">
    <property type="term" value="C:membrane"/>
    <property type="evidence" value="ECO:0007669"/>
    <property type="project" value="UniProtKB-SubCell"/>
</dbReference>
<keyword evidence="11" id="KW-1185">Reference proteome</keyword>
<evidence type="ECO:0000313" key="10">
    <source>
        <dbReference type="EMBL" id="KAF7723743.1"/>
    </source>
</evidence>
<keyword evidence="7" id="KW-0333">Golgi apparatus</keyword>
<feature type="transmembrane region" description="Helical" evidence="9">
    <location>
        <begin position="300"/>
        <end position="322"/>
    </location>
</feature>
<feature type="transmembrane region" description="Helical" evidence="9">
    <location>
        <begin position="6"/>
        <end position="28"/>
    </location>
</feature>
<evidence type="ECO:0000256" key="8">
    <source>
        <dbReference type="ARBA" id="ARBA00023136"/>
    </source>
</evidence>
<dbReference type="GO" id="GO:0072657">
    <property type="term" value="P:protein localization to membrane"/>
    <property type="evidence" value="ECO:0007669"/>
    <property type="project" value="TreeGrafter"/>
</dbReference>
<dbReference type="Pfam" id="PF02990">
    <property type="entry name" value="EMP70"/>
    <property type="match status" value="1"/>
</dbReference>
<dbReference type="PANTHER" id="PTHR10766">
    <property type="entry name" value="TRANSMEMBRANE 9 SUPERFAMILY PROTEIN"/>
    <property type="match status" value="1"/>
</dbReference>
<evidence type="ECO:0000256" key="3">
    <source>
        <dbReference type="ARBA" id="ARBA00005227"/>
    </source>
</evidence>